<dbReference type="CDD" id="cd00038">
    <property type="entry name" value="CAP_ED"/>
    <property type="match status" value="2"/>
</dbReference>
<dbReference type="FunFam" id="3.60.40.10:FF:000007">
    <property type="entry name" value="Phosphatase 2C and cyclic nucleotide-binding/kinase domain-containing protein"/>
    <property type="match status" value="1"/>
</dbReference>
<dbReference type="InterPro" id="IPR000595">
    <property type="entry name" value="cNMP-bd_dom"/>
</dbReference>
<organism evidence="23 24">
    <name type="scientific">Triparma verrucosa</name>
    <dbReference type="NCBI Taxonomy" id="1606542"/>
    <lineage>
        <taxon>Eukaryota</taxon>
        <taxon>Sar</taxon>
        <taxon>Stramenopiles</taxon>
        <taxon>Ochrophyta</taxon>
        <taxon>Bolidophyceae</taxon>
        <taxon>Parmales</taxon>
        <taxon>Triparmaceae</taxon>
        <taxon>Triparma</taxon>
    </lineage>
</organism>
<evidence type="ECO:0000313" key="23">
    <source>
        <dbReference type="EMBL" id="GMH89974.1"/>
    </source>
</evidence>
<comment type="catalytic activity">
    <reaction evidence="15">
        <text>L-seryl-[protein] + ATP = O-phospho-L-seryl-[protein] + ADP + H(+)</text>
        <dbReference type="Rhea" id="RHEA:17989"/>
        <dbReference type="Rhea" id="RHEA-COMP:9863"/>
        <dbReference type="Rhea" id="RHEA-COMP:11604"/>
        <dbReference type="ChEBI" id="CHEBI:15378"/>
        <dbReference type="ChEBI" id="CHEBI:29999"/>
        <dbReference type="ChEBI" id="CHEBI:30616"/>
        <dbReference type="ChEBI" id="CHEBI:83421"/>
        <dbReference type="ChEBI" id="CHEBI:456216"/>
        <dbReference type="EC" id="2.7.11.12"/>
    </reaction>
</comment>
<keyword evidence="5" id="KW-0808">Transferase</keyword>
<evidence type="ECO:0000256" key="6">
    <source>
        <dbReference type="ARBA" id="ARBA00022723"/>
    </source>
</evidence>
<keyword evidence="12" id="KW-0904">Protein phosphatase</keyword>
<comment type="cofactor">
    <cofactor evidence="2">
        <name>Mg(2+)</name>
        <dbReference type="ChEBI" id="CHEBI:18420"/>
    </cofactor>
</comment>
<protein>
    <recommendedName>
        <fullName evidence="25">cGMP-dependent protein kinase</fullName>
    </recommendedName>
</protein>
<dbReference type="PRINTS" id="PR00103">
    <property type="entry name" value="CAMPKINASE"/>
</dbReference>
<keyword evidence="7" id="KW-0547">Nucleotide-binding</keyword>
<name>A0A9W7ERB4_9STRA</name>
<feature type="domain" description="Protein kinase" evidence="19">
    <location>
        <begin position="698"/>
        <end position="1005"/>
    </location>
</feature>
<keyword evidence="11" id="KW-0460">Magnesium</keyword>
<feature type="domain" description="Cyclic nucleotide-binding" evidence="20">
    <location>
        <begin position="464"/>
        <end position="565"/>
    </location>
</feature>
<evidence type="ECO:0008006" key="25">
    <source>
        <dbReference type="Google" id="ProtNLM"/>
    </source>
</evidence>
<dbReference type="Proteomes" id="UP001165160">
    <property type="component" value="Unassembled WGS sequence"/>
</dbReference>
<gene>
    <name evidence="23" type="ORF">TrVE_jg7055</name>
</gene>
<evidence type="ECO:0000256" key="3">
    <source>
        <dbReference type="ARBA" id="ARBA00006352"/>
    </source>
</evidence>
<evidence type="ECO:0000256" key="4">
    <source>
        <dbReference type="ARBA" id="ARBA00022527"/>
    </source>
</evidence>
<dbReference type="InterPro" id="IPR018488">
    <property type="entry name" value="cNMP-bd_CS"/>
</dbReference>
<dbReference type="SUPFAM" id="SSF51206">
    <property type="entry name" value="cAMP-binding domain-like"/>
    <property type="match status" value="2"/>
</dbReference>
<proteinExistence type="inferred from homology"/>
<keyword evidence="10" id="KW-0067">ATP-binding</keyword>
<dbReference type="SMART" id="SM00220">
    <property type="entry name" value="S_TKc"/>
    <property type="match status" value="1"/>
</dbReference>
<dbReference type="GO" id="GO:0046872">
    <property type="term" value="F:metal ion binding"/>
    <property type="evidence" value="ECO:0007669"/>
    <property type="project" value="UniProtKB-KW"/>
</dbReference>
<dbReference type="GO" id="GO:0005952">
    <property type="term" value="C:cAMP-dependent protein kinase complex"/>
    <property type="evidence" value="ECO:0007669"/>
    <property type="project" value="TreeGrafter"/>
</dbReference>
<sequence length="1061" mass="117482">MGGGCSAAKTADGGGAYDEPSPLTAAQIKRRIVASKHTEIMKVKTKHASFSIAHAYLTQRGYYPHALDKANQDAFCSHPDFNGEANIGFWGVFDGHGGAGDFVSTFTKKAIPTNLIKEMKSKSSDGKFESLSEQDIMKCHKKSFVKSNKEIAKTNFDTELSGTTAITVMIRGCTLFVNNVGDSRAVVAVRGDSGMLKAEHLSIDQTPFRKDERERVKKCGAIVMTIDQIEGLEPIHENWGINLGEEVDESGDPPRVWEQNMQRPGCAFTRSIGDHVAEKIGVFAEPEPLIRNIDKDTKFVVLASDGVWEFLTSQSVVDMVNRFEGPEQPLDACKSVVAESYRLWLQYEVRTDDITMIMLRIDDFVGTGPDGDDSQGETASNRSTPSSTRRSTEKEITVLKETAALGHIQRPVRRQLSKAKRRIIEERGKDIAKETENFVLADHISEKTKEEFARIEKHISTNFLFAHMTNKQKKDAVSCMEKVACNSGDAIIKQGEEGDKFYIVDSGTFDVLVRDDEGVMQTVFQYETPGSAFGELSLMYGKPRAATVSATSTGVLWAINRIAFRACMLKRNSHMDLIAVLKRVEILKSLTIPQLQRLCDCLAEESHPKGTNIFAQGDVGDALYIVEEGSLTVTKTGDGGKTTDLMQLNKNDYFGERALMYEETRAANVIATTDIKLLTMNRATFAEVVGDLEQIIRDDQIKREGKIQRMSTYKALHSEKEVDTLKGASRDMFKVKAANDSGGEFSIDQGVFGTFALIKGKVPILYGSHSFNKSGVLECGSGPSHEKMRKLLSSFEKQSCFVPVLLATFQSEKCCYSILKTPVVTDLTYLMGEVGKMNEVEAKFYIACLVLALEFLEKEGYMVRMVSPSSIMISAGGFPILSNLRFCKKMDGQRSFTMCGEQTYMAPEMITGEGYDFAVDSWGLGVLGSEMLLGSNMFGDASVQETVVFENISQYKNGNFRTTAKVARKDLTEDCLNTVDMLLSTDPARRLGGSGVSMIKASIWFGDINWDDLREQKVEPPHREKTYALLHEQDVMSVLEEFTTVVEQGGAAVTDPTFDEF</sequence>
<evidence type="ECO:0000313" key="24">
    <source>
        <dbReference type="Proteomes" id="UP001165160"/>
    </source>
</evidence>
<evidence type="ECO:0000256" key="1">
    <source>
        <dbReference type="ARBA" id="ARBA00001936"/>
    </source>
</evidence>
<dbReference type="AlphaFoldDB" id="A0A9W7ERB4"/>
<dbReference type="InterPro" id="IPR036457">
    <property type="entry name" value="PPM-type-like_dom_sf"/>
</dbReference>
<comment type="caution">
    <text evidence="23">The sequence shown here is derived from an EMBL/GenBank/DDBJ whole genome shotgun (WGS) entry which is preliminary data.</text>
</comment>
<keyword evidence="24" id="KW-1185">Reference proteome</keyword>
<dbReference type="PROSITE" id="PS00889">
    <property type="entry name" value="CNMP_BINDING_2"/>
    <property type="match status" value="2"/>
</dbReference>
<feature type="region of interest" description="Disordered" evidence="18">
    <location>
        <begin position="367"/>
        <end position="394"/>
    </location>
</feature>
<dbReference type="InterPro" id="IPR001932">
    <property type="entry name" value="PPM-type_phosphatase-like_dom"/>
</dbReference>
<dbReference type="InterPro" id="IPR018490">
    <property type="entry name" value="cNMP-bd_dom_sf"/>
</dbReference>
<comment type="catalytic activity">
    <reaction evidence="17">
        <text>O-phospho-L-threonyl-[protein] + H2O = L-threonyl-[protein] + phosphate</text>
        <dbReference type="Rhea" id="RHEA:47004"/>
        <dbReference type="Rhea" id="RHEA-COMP:11060"/>
        <dbReference type="Rhea" id="RHEA-COMP:11605"/>
        <dbReference type="ChEBI" id="CHEBI:15377"/>
        <dbReference type="ChEBI" id="CHEBI:30013"/>
        <dbReference type="ChEBI" id="CHEBI:43474"/>
        <dbReference type="ChEBI" id="CHEBI:61977"/>
        <dbReference type="EC" id="3.1.3.16"/>
    </reaction>
</comment>
<dbReference type="Gene3D" id="3.60.40.10">
    <property type="entry name" value="PPM-type phosphatase domain"/>
    <property type="match status" value="1"/>
</dbReference>
<dbReference type="PROSITE" id="PS00888">
    <property type="entry name" value="CNMP_BINDING_1"/>
    <property type="match status" value="1"/>
</dbReference>
<evidence type="ECO:0000256" key="7">
    <source>
        <dbReference type="ARBA" id="ARBA00022741"/>
    </source>
</evidence>
<keyword evidence="13" id="KW-0464">Manganese</keyword>
<dbReference type="InterPro" id="IPR014710">
    <property type="entry name" value="RmlC-like_jellyroll"/>
</dbReference>
<dbReference type="GO" id="GO:0004692">
    <property type="term" value="F:cGMP-dependent protein kinase activity"/>
    <property type="evidence" value="ECO:0007669"/>
    <property type="project" value="UniProtKB-EC"/>
</dbReference>
<dbReference type="SMART" id="SM00332">
    <property type="entry name" value="PP2Cc"/>
    <property type="match status" value="1"/>
</dbReference>
<dbReference type="Gene3D" id="3.30.200.20">
    <property type="entry name" value="Phosphorylase Kinase, domain 1"/>
    <property type="match status" value="1"/>
</dbReference>
<dbReference type="CDD" id="cd00143">
    <property type="entry name" value="PP2Cc"/>
    <property type="match status" value="1"/>
</dbReference>
<dbReference type="Pfam" id="PF00069">
    <property type="entry name" value="Pkinase"/>
    <property type="match status" value="1"/>
</dbReference>
<feature type="domain" description="Cyclic nucleotide-binding" evidence="20">
    <location>
        <begin position="586"/>
        <end position="697"/>
    </location>
</feature>
<evidence type="ECO:0000256" key="9">
    <source>
        <dbReference type="ARBA" id="ARBA00022801"/>
    </source>
</evidence>
<evidence type="ECO:0000256" key="15">
    <source>
        <dbReference type="ARBA" id="ARBA00047462"/>
    </source>
</evidence>
<keyword evidence="8" id="KW-0418">Kinase</keyword>
<dbReference type="SUPFAM" id="SSF81606">
    <property type="entry name" value="PP2C-like"/>
    <property type="match status" value="1"/>
</dbReference>
<keyword evidence="4" id="KW-0723">Serine/threonine-protein kinase</keyword>
<evidence type="ECO:0000256" key="18">
    <source>
        <dbReference type="SAM" id="MobiDB-lite"/>
    </source>
</evidence>
<evidence type="ECO:0000256" key="2">
    <source>
        <dbReference type="ARBA" id="ARBA00001946"/>
    </source>
</evidence>
<dbReference type="Gene3D" id="2.60.120.10">
    <property type="entry name" value="Jelly Rolls"/>
    <property type="match status" value="2"/>
</dbReference>
<dbReference type="PROSITE" id="PS50042">
    <property type="entry name" value="CNMP_BINDING_3"/>
    <property type="match status" value="2"/>
</dbReference>
<evidence type="ECO:0000256" key="17">
    <source>
        <dbReference type="ARBA" id="ARBA00048336"/>
    </source>
</evidence>
<dbReference type="InterPro" id="IPR000961">
    <property type="entry name" value="AGC-kinase_C"/>
</dbReference>
<keyword evidence="9" id="KW-0378">Hydrolase</keyword>
<evidence type="ECO:0000256" key="8">
    <source>
        <dbReference type="ARBA" id="ARBA00022777"/>
    </source>
</evidence>
<evidence type="ECO:0000256" key="12">
    <source>
        <dbReference type="ARBA" id="ARBA00022912"/>
    </source>
</evidence>
<dbReference type="Pfam" id="PF00027">
    <property type="entry name" value="cNMP_binding"/>
    <property type="match status" value="2"/>
</dbReference>
<dbReference type="GO" id="GO:0004722">
    <property type="term" value="F:protein serine/threonine phosphatase activity"/>
    <property type="evidence" value="ECO:0007669"/>
    <property type="project" value="UniProtKB-EC"/>
</dbReference>
<keyword evidence="6" id="KW-0479">Metal-binding</keyword>
<evidence type="ECO:0000256" key="10">
    <source>
        <dbReference type="ARBA" id="ARBA00022840"/>
    </source>
</evidence>
<dbReference type="InterPro" id="IPR011009">
    <property type="entry name" value="Kinase-like_dom_sf"/>
</dbReference>
<evidence type="ECO:0000259" key="19">
    <source>
        <dbReference type="PROSITE" id="PS50011"/>
    </source>
</evidence>
<comment type="catalytic activity">
    <reaction evidence="16">
        <text>O-phospho-L-seryl-[protein] + H2O = L-seryl-[protein] + phosphate</text>
        <dbReference type="Rhea" id="RHEA:20629"/>
        <dbReference type="Rhea" id="RHEA-COMP:9863"/>
        <dbReference type="Rhea" id="RHEA-COMP:11604"/>
        <dbReference type="ChEBI" id="CHEBI:15377"/>
        <dbReference type="ChEBI" id="CHEBI:29999"/>
        <dbReference type="ChEBI" id="CHEBI:43474"/>
        <dbReference type="ChEBI" id="CHEBI:83421"/>
        <dbReference type="EC" id="3.1.3.16"/>
    </reaction>
</comment>
<reference evidence="24" key="1">
    <citation type="journal article" date="2023" name="Commun. Biol.">
        <title>Genome analysis of Parmales, the sister group of diatoms, reveals the evolutionary specialization of diatoms from phago-mixotrophs to photoautotrophs.</title>
        <authorList>
            <person name="Ban H."/>
            <person name="Sato S."/>
            <person name="Yoshikawa S."/>
            <person name="Yamada K."/>
            <person name="Nakamura Y."/>
            <person name="Ichinomiya M."/>
            <person name="Sato N."/>
            <person name="Blanc-Mathieu R."/>
            <person name="Endo H."/>
            <person name="Kuwata A."/>
            <person name="Ogata H."/>
        </authorList>
    </citation>
    <scope>NUCLEOTIDE SEQUENCE [LARGE SCALE GENOMIC DNA]</scope>
    <source>
        <strain evidence="24">NIES 3699</strain>
    </source>
</reference>
<dbReference type="SMART" id="SM00100">
    <property type="entry name" value="cNMP"/>
    <property type="match status" value="2"/>
</dbReference>
<dbReference type="PROSITE" id="PS50011">
    <property type="entry name" value="PROTEIN_KINASE_DOM"/>
    <property type="match status" value="1"/>
</dbReference>
<comment type="similarity">
    <text evidence="3">Belongs to the protein kinase superfamily. AGC Ser/Thr protein kinase family. cGMP subfamily.</text>
</comment>
<evidence type="ECO:0000259" key="20">
    <source>
        <dbReference type="PROSITE" id="PS50042"/>
    </source>
</evidence>
<evidence type="ECO:0000256" key="5">
    <source>
        <dbReference type="ARBA" id="ARBA00022679"/>
    </source>
</evidence>
<dbReference type="Pfam" id="PF00481">
    <property type="entry name" value="PP2C"/>
    <property type="match status" value="1"/>
</dbReference>
<evidence type="ECO:0000256" key="14">
    <source>
        <dbReference type="ARBA" id="ARBA00047298"/>
    </source>
</evidence>
<dbReference type="EMBL" id="BRXX01000100">
    <property type="protein sequence ID" value="GMH89974.1"/>
    <property type="molecule type" value="Genomic_DNA"/>
</dbReference>
<feature type="region of interest" description="Disordered" evidence="18">
    <location>
        <begin position="1"/>
        <end position="20"/>
    </location>
</feature>
<dbReference type="PANTHER" id="PTHR24353">
    <property type="entry name" value="CYCLIC NUCLEOTIDE-DEPENDENT PROTEIN KINASE"/>
    <property type="match status" value="1"/>
</dbReference>
<dbReference type="InterPro" id="IPR000719">
    <property type="entry name" value="Prot_kinase_dom"/>
</dbReference>
<evidence type="ECO:0000256" key="16">
    <source>
        <dbReference type="ARBA" id="ARBA00047761"/>
    </source>
</evidence>
<dbReference type="GO" id="GO:0004691">
    <property type="term" value="F:cAMP-dependent protein kinase activity"/>
    <property type="evidence" value="ECO:0007669"/>
    <property type="project" value="TreeGrafter"/>
</dbReference>
<dbReference type="GO" id="GO:0005524">
    <property type="term" value="F:ATP binding"/>
    <property type="evidence" value="ECO:0007669"/>
    <property type="project" value="UniProtKB-KW"/>
</dbReference>
<evidence type="ECO:0000256" key="11">
    <source>
        <dbReference type="ARBA" id="ARBA00022842"/>
    </source>
</evidence>
<comment type="cofactor">
    <cofactor evidence="1">
        <name>Mn(2+)</name>
        <dbReference type="ChEBI" id="CHEBI:29035"/>
    </cofactor>
</comment>
<feature type="compositionally biased region" description="Low complexity" evidence="18">
    <location>
        <begin position="380"/>
        <end position="389"/>
    </location>
</feature>
<feature type="domain" description="PPM-type phosphatase" evidence="22">
    <location>
        <begin position="53"/>
        <end position="361"/>
    </location>
</feature>
<dbReference type="Gene3D" id="1.10.510.10">
    <property type="entry name" value="Transferase(Phosphotransferase) domain 1"/>
    <property type="match status" value="1"/>
</dbReference>
<dbReference type="PROSITE" id="PS51746">
    <property type="entry name" value="PPM_2"/>
    <property type="match status" value="1"/>
</dbReference>
<evidence type="ECO:0000259" key="21">
    <source>
        <dbReference type="PROSITE" id="PS51285"/>
    </source>
</evidence>
<evidence type="ECO:0000256" key="13">
    <source>
        <dbReference type="ARBA" id="ARBA00023211"/>
    </source>
</evidence>
<dbReference type="SUPFAM" id="SSF56112">
    <property type="entry name" value="Protein kinase-like (PK-like)"/>
    <property type="match status" value="1"/>
</dbReference>
<comment type="catalytic activity">
    <reaction evidence="14">
        <text>L-threonyl-[protein] + ATP = O-phospho-L-threonyl-[protein] + ADP + H(+)</text>
        <dbReference type="Rhea" id="RHEA:46608"/>
        <dbReference type="Rhea" id="RHEA-COMP:11060"/>
        <dbReference type="Rhea" id="RHEA-COMP:11605"/>
        <dbReference type="ChEBI" id="CHEBI:15378"/>
        <dbReference type="ChEBI" id="CHEBI:30013"/>
        <dbReference type="ChEBI" id="CHEBI:30616"/>
        <dbReference type="ChEBI" id="CHEBI:61977"/>
        <dbReference type="ChEBI" id="CHEBI:456216"/>
        <dbReference type="EC" id="2.7.11.12"/>
    </reaction>
</comment>
<accession>A0A9W7ERB4</accession>
<evidence type="ECO:0000259" key="22">
    <source>
        <dbReference type="PROSITE" id="PS51746"/>
    </source>
</evidence>
<feature type="domain" description="AGC-kinase C-terminal" evidence="21">
    <location>
        <begin position="1006"/>
        <end position="1061"/>
    </location>
</feature>
<dbReference type="PROSITE" id="PS51285">
    <property type="entry name" value="AGC_KINASE_CTER"/>
    <property type="match status" value="1"/>
</dbReference>